<proteinExistence type="predicted"/>
<gene>
    <name evidence="1" type="primary">fdhE</name>
    <name evidence="1" type="ORF">D9Q81_02620</name>
</gene>
<dbReference type="InterPro" id="IPR024064">
    <property type="entry name" value="FdhE-like_sf"/>
</dbReference>
<dbReference type="PANTHER" id="PTHR37689:SF1">
    <property type="entry name" value="PROTEIN FDHE"/>
    <property type="match status" value="1"/>
</dbReference>
<dbReference type="AlphaFoldDB" id="A0A3R9QSG0"/>
<dbReference type="SUPFAM" id="SSF144020">
    <property type="entry name" value="FdhE-like"/>
    <property type="match status" value="1"/>
</dbReference>
<dbReference type="Proteomes" id="UP000278149">
    <property type="component" value="Unassembled WGS sequence"/>
</dbReference>
<name>A0A3R9QSG0_9CREN</name>
<dbReference type="RefSeq" id="WP_125741080.1">
    <property type="nucleotide sequence ID" value="NZ_RCOR01000018.1"/>
</dbReference>
<comment type="caution">
    <text evidence="1">The sequence shown here is derived from an EMBL/GenBank/DDBJ whole genome shotgun (WGS) entry which is preliminary data.</text>
</comment>
<organism evidence="1 2">
    <name type="scientific">Candidatus Korarchaeum cryptofilum</name>
    <dbReference type="NCBI Taxonomy" id="498846"/>
    <lineage>
        <taxon>Archaea</taxon>
        <taxon>Thermoproteota</taxon>
        <taxon>Candidatus Korarchaeia</taxon>
        <taxon>Candidatus Korarchaeales</taxon>
        <taxon>Candidatus Korarchaeaceae</taxon>
        <taxon>Candidatus Korarchaeum</taxon>
    </lineage>
</organism>
<reference evidence="1 2" key="1">
    <citation type="submission" date="2018-10" db="EMBL/GenBank/DDBJ databases">
        <title>Co-occurring genomic capacity for anaerobic methane metabolism and dissimilatory sulfite reduction discovered in the Korarchaeota.</title>
        <authorList>
            <person name="Mckay L.J."/>
            <person name="Dlakic M."/>
            <person name="Fields M.W."/>
            <person name="Delmont T.O."/>
            <person name="Eren A.M."/>
            <person name="Jay Z.J."/>
            <person name="Klingelsmith K.B."/>
            <person name="Rusch D.B."/>
            <person name="Inskeep W.P."/>
        </authorList>
    </citation>
    <scope>NUCLEOTIDE SEQUENCE [LARGE SCALE GENOMIC DNA]</scope>
    <source>
        <strain evidence="1 2">WS</strain>
    </source>
</reference>
<evidence type="ECO:0000313" key="2">
    <source>
        <dbReference type="Proteomes" id="UP000278149"/>
    </source>
</evidence>
<dbReference type="InterPro" id="IPR006452">
    <property type="entry name" value="Formate_DH_accessory"/>
</dbReference>
<protein>
    <submittedName>
        <fullName evidence="1">Formate dehydrogenase accessory protein FdhE</fullName>
    </submittedName>
</protein>
<sequence>MDIDRIRESAERIVEKDPEISDSIHLFLDILAVQLEIMDEIIGKIDPEELIADRYPLFDAIGIPKVEPGLWTRCMDEIISRVSSHREDLREELDAVRESLHENLFDPEALAILSFKGDMNYARGVSVSIGVSEDLLSALGIWTIQPIFMAMRELSKEIKGWNAGFCPICGSYTRTSFLKGDKVFMKCEICGEEWEYPSDACPFCGSPKTESLELERGVFRIMKCDECGARWNLINEDLLRDVSREIYPVLTLKMENILNEKT</sequence>
<dbReference type="Gene3D" id="3.90.1670.10">
    <property type="entry name" value="FdhE-like domain"/>
    <property type="match status" value="1"/>
</dbReference>
<accession>A0A3R9QSG0</accession>
<evidence type="ECO:0000313" key="1">
    <source>
        <dbReference type="EMBL" id="RSN69516.1"/>
    </source>
</evidence>
<dbReference type="PANTHER" id="PTHR37689">
    <property type="entry name" value="PROTEIN FDHE"/>
    <property type="match status" value="1"/>
</dbReference>
<dbReference type="GO" id="GO:0051604">
    <property type="term" value="P:protein maturation"/>
    <property type="evidence" value="ECO:0007669"/>
    <property type="project" value="TreeGrafter"/>
</dbReference>
<dbReference type="GO" id="GO:0005829">
    <property type="term" value="C:cytosol"/>
    <property type="evidence" value="ECO:0007669"/>
    <property type="project" value="TreeGrafter"/>
</dbReference>
<dbReference type="EMBL" id="RCOR01000018">
    <property type="protein sequence ID" value="RSN69516.1"/>
    <property type="molecule type" value="Genomic_DNA"/>
</dbReference>
<dbReference type="GO" id="GO:0008199">
    <property type="term" value="F:ferric iron binding"/>
    <property type="evidence" value="ECO:0007669"/>
    <property type="project" value="TreeGrafter"/>
</dbReference>